<name>A0ABR5ABQ6_9BACL</name>
<keyword evidence="14 15" id="KW-0472">Membrane</keyword>
<keyword evidence="12 15" id="KW-1133">Transmembrane helix</keyword>
<keyword evidence="19" id="KW-1185">Reference proteome</keyword>
<protein>
    <recommendedName>
        <fullName evidence="4">Signal transduction histidine-protein kinase ArlS</fullName>
        <ecNumber evidence="3">2.7.13.3</ecNumber>
    </recommendedName>
</protein>
<keyword evidence="7" id="KW-0808">Transferase</keyword>
<dbReference type="Gene3D" id="1.10.287.130">
    <property type="match status" value="1"/>
</dbReference>
<evidence type="ECO:0000256" key="4">
    <source>
        <dbReference type="ARBA" id="ARBA00015735"/>
    </source>
</evidence>
<reference evidence="18 19" key="1">
    <citation type="submission" date="2014-12" db="EMBL/GenBank/DDBJ databases">
        <title>Draft genome sequence of Paenibacillus kamchatkensis strain B-2647.</title>
        <authorList>
            <person name="Karlyshev A.V."/>
            <person name="Kudryashova E.B."/>
        </authorList>
    </citation>
    <scope>NUCLEOTIDE SEQUENCE [LARGE SCALE GENOMIC DNA]</scope>
    <source>
        <strain evidence="18 19">VKM B-2647</strain>
    </source>
</reference>
<dbReference type="PANTHER" id="PTHR45528">
    <property type="entry name" value="SENSOR HISTIDINE KINASE CPXA"/>
    <property type="match status" value="1"/>
</dbReference>
<dbReference type="InterPro" id="IPR036890">
    <property type="entry name" value="HATPase_C_sf"/>
</dbReference>
<dbReference type="PRINTS" id="PR00344">
    <property type="entry name" value="BCTRLSENSOR"/>
</dbReference>
<evidence type="ECO:0000256" key="12">
    <source>
        <dbReference type="ARBA" id="ARBA00022989"/>
    </source>
</evidence>
<accession>A0ABR5ABQ6</accession>
<dbReference type="InterPro" id="IPR003660">
    <property type="entry name" value="HAMP_dom"/>
</dbReference>
<dbReference type="CDD" id="cd06225">
    <property type="entry name" value="HAMP"/>
    <property type="match status" value="1"/>
</dbReference>
<dbReference type="SUPFAM" id="SSF47384">
    <property type="entry name" value="Homodimeric domain of signal transducing histidine kinase"/>
    <property type="match status" value="1"/>
</dbReference>
<dbReference type="Proteomes" id="UP000031967">
    <property type="component" value="Unassembled WGS sequence"/>
</dbReference>
<keyword evidence="11" id="KW-0067">ATP-binding</keyword>
<evidence type="ECO:0000256" key="3">
    <source>
        <dbReference type="ARBA" id="ARBA00012438"/>
    </source>
</evidence>
<dbReference type="SMART" id="SM00388">
    <property type="entry name" value="HisKA"/>
    <property type="match status" value="1"/>
</dbReference>
<evidence type="ECO:0000256" key="8">
    <source>
        <dbReference type="ARBA" id="ARBA00022692"/>
    </source>
</evidence>
<dbReference type="InterPro" id="IPR041610">
    <property type="entry name" value="ArlS_N"/>
</dbReference>
<keyword evidence="5" id="KW-1003">Cell membrane</keyword>
<dbReference type="SUPFAM" id="SSF158472">
    <property type="entry name" value="HAMP domain-like"/>
    <property type="match status" value="1"/>
</dbReference>
<sequence>MMKTLCALLSKLPIKWKIMLWSTGIMCILFAVYNAAQFITLGQWLNNQERVSMQKSMAQIQEYYQEKKTVLDVDQVRNSKSYLEKIIERRQLIRILDQNGLQIIAVSNRLPDDWVPPEESYQSLFISVWHDNEHLLVLRSPIHTDHFQGTVEIVNNLETLDQISNIILVVMVIAGLGAIFFSGFGGFLLSKQLLHPIQSLVETIQNIKVKGLQERVRPMNNNDELSRLAHHFNDMMDQLETSFQQQKQFVEDASHELRTPLAIMKGHLSLLKRWGKNDPQVLEVSLDAAIQEFQRMEGIVQELLELTRSESDHPEALIEIVKPSAFVQQCVERFSSAHPNMVFETDLHFTESDAIEVVPYQLEQVLVILLDNAVKYSADNNVVRINGMKQNHFVKIRVTDSGIGIPSDELPYVFDRFYRVDKARSREGGGTGIGLAIAKRLVERNRGKITIMSKEHYGTTVTVSIPACSKTE</sequence>
<evidence type="ECO:0000256" key="6">
    <source>
        <dbReference type="ARBA" id="ARBA00022553"/>
    </source>
</evidence>
<comment type="caution">
    <text evidence="18">The sequence shown here is derived from an EMBL/GenBank/DDBJ whole genome shotgun (WGS) entry which is preliminary data.</text>
</comment>
<evidence type="ECO:0000256" key="2">
    <source>
        <dbReference type="ARBA" id="ARBA00004651"/>
    </source>
</evidence>
<organism evidence="18 19">
    <name type="scientific">Gordoniibacillus kamchatkensis</name>
    <dbReference type="NCBI Taxonomy" id="1590651"/>
    <lineage>
        <taxon>Bacteria</taxon>
        <taxon>Bacillati</taxon>
        <taxon>Bacillota</taxon>
        <taxon>Bacilli</taxon>
        <taxon>Bacillales</taxon>
        <taxon>Paenibacillaceae</taxon>
        <taxon>Gordoniibacillus</taxon>
    </lineage>
</organism>
<dbReference type="SMART" id="SM00387">
    <property type="entry name" value="HATPase_c"/>
    <property type="match status" value="1"/>
</dbReference>
<evidence type="ECO:0000259" key="16">
    <source>
        <dbReference type="PROSITE" id="PS50109"/>
    </source>
</evidence>
<dbReference type="EC" id="2.7.13.3" evidence="3"/>
<dbReference type="InterPro" id="IPR036097">
    <property type="entry name" value="HisK_dim/P_sf"/>
</dbReference>
<dbReference type="CDD" id="cd00082">
    <property type="entry name" value="HisKA"/>
    <property type="match status" value="1"/>
</dbReference>
<dbReference type="SUPFAM" id="SSF55874">
    <property type="entry name" value="ATPase domain of HSP90 chaperone/DNA topoisomerase II/histidine kinase"/>
    <property type="match status" value="1"/>
</dbReference>
<dbReference type="PROSITE" id="PS50109">
    <property type="entry name" value="HIS_KIN"/>
    <property type="match status" value="1"/>
</dbReference>
<evidence type="ECO:0000256" key="13">
    <source>
        <dbReference type="ARBA" id="ARBA00023012"/>
    </source>
</evidence>
<evidence type="ECO:0000256" key="15">
    <source>
        <dbReference type="SAM" id="Phobius"/>
    </source>
</evidence>
<dbReference type="InterPro" id="IPR050398">
    <property type="entry name" value="HssS/ArlS-like"/>
</dbReference>
<evidence type="ECO:0000259" key="17">
    <source>
        <dbReference type="PROSITE" id="PS50885"/>
    </source>
</evidence>
<evidence type="ECO:0000256" key="14">
    <source>
        <dbReference type="ARBA" id="ARBA00023136"/>
    </source>
</evidence>
<evidence type="ECO:0000256" key="1">
    <source>
        <dbReference type="ARBA" id="ARBA00000085"/>
    </source>
</evidence>
<comment type="catalytic activity">
    <reaction evidence="1">
        <text>ATP + protein L-histidine = ADP + protein N-phospho-L-histidine.</text>
        <dbReference type="EC" id="2.7.13.3"/>
    </reaction>
</comment>
<dbReference type="Pfam" id="PF00672">
    <property type="entry name" value="HAMP"/>
    <property type="match status" value="1"/>
</dbReference>
<evidence type="ECO:0000313" key="19">
    <source>
        <dbReference type="Proteomes" id="UP000031967"/>
    </source>
</evidence>
<dbReference type="Gene3D" id="6.10.340.10">
    <property type="match status" value="1"/>
</dbReference>
<feature type="domain" description="HAMP" evidence="17">
    <location>
        <begin position="191"/>
        <end position="244"/>
    </location>
</feature>
<dbReference type="InterPro" id="IPR003661">
    <property type="entry name" value="HisK_dim/P_dom"/>
</dbReference>
<evidence type="ECO:0000256" key="5">
    <source>
        <dbReference type="ARBA" id="ARBA00022475"/>
    </source>
</evidence>
<keyword evidence="8 15" id="KW-0812">Transmembrane</keyword>
<keyword evidence="9" id="KW-0547">Nucleotide-binding</keyword>
<proteinExistence type="predicted"/>
<dbReference type="PROSITE" id="PS50885">
    <property type="entry name" value="HAMP"/>
    <property type="match status" value="1"/>
</dbReference>
<dbReference type="EMBL" id="JXAK01000075">
    <property type="protein sequence ID" value="KIL38118.1"/>
    <property type="molecule type" value="Genomic_DNA"/>
</dbReference>
<dbReference type="GO" id="GO:0016301">
    <property type="term" value="F:kinase activity"/>
    <property type="evidence" value="ECO:0007669"/>
    <property type="project" value="UniProtKB-KW"/>
</dbReference>
<keyword evidence="6" id="KW-0597">Phosphoprotein</keyword>
<dbReference type="InterPro" id="IPR004358">
    <property type="entry name" value="Sig_transdc_His_kin-like_C"/>
</dbReference>
<dbReference type="Gene3D" id="3.30.565.10">
    <property type="entry name" value="Histidine kinase-like ATPase, C-terminal domain"/>
    <property type="match status" value="1"/>
</dbReference>
<dbReference type="Pfam" id="PF18719">
    <property type="entry name" value="ArlS_N"/>
    <property type="match status" value="1"/>
</dbReference>
<keyword evidence="10 18" id="KW-0418">Kinase</keyword>
<dbReference type="Pfam" id="PF00512">
    <property type="entry name" value="HisKA"/>
    <property type="match status" value="1"/>
</dbReference>
<comment type="subcellular location">
    <subcellularLocation>
        <location evidence="2">Cell membrane</location>
        <topology evidence="2">Multi-pass membrane protein</topology>
    </subcellularLocation>
</comment>
<feature type="domain" description="Histidine kinase" evidence="16">
    <location>
        <begin position="252"/>
        <end position="469"/>
    </location>
</feature>
<feature type="transmembrane region" description="Helical" evidence="15">
    <location>
        <begin position="20"/>
        <end position="45"/>
    </location>
</feature>
<keyword evidence="13" id="KW-0902">Two-component regulatory system</keyword>
<evidence type="ECO:0000256" key="7">
    <source>
        <dbReference type="ARBA" id="ARBA00022679"/>
    </source>
</evidence>
<gene>
    <name evidence="18" type="ORF">SD70_28400</name>
</gene>
<evidence type="ECO:0000313" key="18">
    <source>
        <dbReference type="EMBL" id="KIL38118.1"/>
    </source>
</evidence>
<dbReference type="InterPro" id="IPR003594">
    <property type="entry name" value="HATPase_dom"/>
</dbReference>
<evidence type="ECO:0000256" key="9">
    <source>
        <dbReference type="ARBA" id="ARBA00022741"/>
    </source>
</evidence>
<feature type="transmembrane region" description="Helical" evidence="15">
    <location>
        <begin position="166"/>
        <end position="189"/>
    </location>
</feature>
<evidence type="ECO:0000256" key="11">
    <source>
        <dbReference type="ARBA" id="ARBA00022840"/>
    </source>
</evidence>
<dbReference type="PANTHER" id="PTHR45528:SF12">
    <property type="entry name" value="SENSOR HISTIDINE KINASE ARSS"/>
    <property type="match status" value="1"/>
</dbReference>
<dbReference type="InterPro" id="IPR005467">
    <property type="entry name" value="His_kinase_dom"/>
</dbReference>
<dbReference type="Pfam" id="PF02518">
    <property type="entry name" value="HATPase_c"/>
    <property type="match status" value="1"/>
</dbReference>
<dbReference type="SMART" id="SM00304">
    <property type="entry name" value="HAMP"/>
    <property type="match status" value="1"/>
</dbReference>
<evidence type="ECO:0000256" key="10">
    <source>
        <dbReference type="ARBA" id="ARBA00022777"/>
    </source>
</evidence>
<dbReference type="CDD" id="cd00075">
    <property type="entry name" value="HATPase"/>
    <property type="match status" value="1"/>
</dbReference>